<dbReference type="EMBL" id="JAHRIO010085985">
    <property type="protein sequence ID" value="MEQ2186798.1"/>
    <property type="molecule type" value="Genomic_DNA"/>
</dbReference>
<feature type="non-terminal residue" evidence="1">
    <location>
        <position position="60"/>
    </location>
</feature>
<name>A0ABV0PTF5_9TELE</name>
<organism evidence="1 2">
    <name type="scientific">Goodea atripinnis</name>
    <dbReference type="NCBI Taxonomy" id="208336"/>
    <lineage>
        <taxon>Eukaryota</taxon>
        <taxon>Metazoa</taxon>
        <taxon>Chordata</taxon>
        <taxon>Craniata</taxon>
        <taxon>Vertebrata</taxon>
        <taxon>Euteleostomi</taxon>
        <taxon>Actinopterygii</taxon>
        <taxon>Neopterygii</taxon>
        <taxon>Teleostei</taxon>
        <taxon>Neoteleostei</taxon>
        <taxon>Acanthomorphata</taxon>
        <taxon>Ovalentaria</taxon>
        <taxon>Atherinomorphae</taxon>
        <taxon>Cyprinodontiformes</taxon>
        <taxon>Goodeidae</taxon>
        <taxon>Goodea</taxon>
    </lineage>
</organism>
<comment type="caution">
    <text evidence="1">The sequence shown here is derived from an EMBL/GenBank/DDBJ whole genome shotgun (WGS) entry which is preliminary data.</text>
</comment>
<gene>
    <name evidence="1" type="primary">ES1</name>
    <name evidence="1" type="ORF">GOODEAATRI_032411</name>
</gene>
<evidence type="ECO:0000313" key="1">
    <source>
        <dbReference type="EMBL" id="MEQ2186798.1"/>
    </source>
</evidence>
<proteinExistence type="predicted"/>
<reference evidence="1 2" key="1">
    <citation type="submission" date="2021-06" db="EMBL/GenBank/DDBJ databases">
        <authorList>
            <person name="Palmer J.M."/>
        </authorList>
    </citation>
    <scope>NUCLEOTIDE SEQUENCE [LARGE SCALE GENOMIC DNA]</scope>
    <source>
        <strain evidence="1 2">GA_2019</strain>
        <tissue evidence="1">Muscle</tissue>
    </source>
</reference>
<sequence length="60" mass="7058">MLACRVLPSIEVTMGYEKDENTRWGNWPQTNMVQAVKSMGARHIVREPYISFQWSVHCKF</sequence>
<dbReference type="Proteomes" id="UP001476798">
    <property type="component" value="Unassembled WGS sequence"/>
</dbReference>
<accession>A0ABV0PTF5</accession>
<protein>
    <submittedName>
        <fullName evidence="1">Es1 protein, mitochondrial</fullName>
    </submittedName>
</protein>
<evidence type="ECO:0000313" key="2">
    <source>
        <dbReference type="Proteomes" id="UP001476798"/>
    </source>
</evidence>
<keyword evidence="2" id="KW-1185">Reference proteome</keyword>